<dbReference type="Proteomes" id="UP000190837">
    <property type="component" value="Unassembled WGS sequence"/>
</dbReference>
<accession>A0A1C3H4Y2</accession>
<gene>
    <name evidence="1" type="ORF">CHUV0807_1586</name>
</gene>
<reference evidence="2" key="1">
    <citation type="submission" date="2016-04" db="EMBL/GenBank/DDBJ databases">
        <authorList>
            <person name="Tagini F."/>
        </authorList>
    </citation>
    <scope>NUCLEOTIDE SEQUENCE [LARGE SCALE GENOMIC DNA]</scope>
    <source>
        <strain evidence="2">CHUV0807</strain>
    </source>
</reference>
<organism evidence="1 2">
    <name type="scientific">Cardiobacterium hominis</name>
    <dbReference type="NCBI Taxonomy" id="2718"/>
    <lineage>
        <taxon>Bacteria</taxon>
        <taxon>Pseudomonadati</taxon>
        <taxon>Pseudomonadota</taxon>
        <taxon>Gammaproteobacteria</taxon>
        <taxon>Cardiobacteriales</taxon>
        <taxon>Cardiobacteriaceae</taxon>
        <taxon>Cardiobacterium</taxon>
    </lineage>
</organism>
<sequence>MYANNLEMPAHLYLSSDDDAPALTKSNLSLILKACLVTGYGSKPGAGWTMPHEDAAASKRVFAPTKTGELDSYLRVADQSGQSRVAAYRQMSDIDNGEAILELATPYKHGQGRQWSGRWAVVATARSVIVWIEGGYNATGRNGMMLCYGDSSSADNGSRALLLAHSGGEFDDGSHGSLFHWPGKSDSGRGYAQAKSYRDDGGAQGQGFISLFAVPREAAGQYVAPVLLQRGERLYAVPGVHTNTRAADNLSLIDDEGAAYIILHSYGWTGLDDDFSRLAVRTDKWRY</sequence>
<protein>
    <submittedName>
        <fullName evidence="1">Uncharacterized protein</fullName>
    </submittedName>
</protein>
<dbReference type="RefSeq" id="WP_079541016.1">
    <property type="nucleotide sequence ID" value="NZ_FKLO01000054.1"/>
</dbReference>
<dbReference type="EMBL" id="FKLO01000054">
    <property type="protein sequence ID" value="SAM66230.1"/>
    <property type="molecule type" value="Genomic_DNA"/>
</dbReference>
<proteinExistence type="predicted"/>
<evidence type="ECO:0000313" key="2">
    <source>
        <dbReference type="Proteomes" id="UP000190837"/>
    </source>
</evidence>
<name>A0A1C3H4Y2_9GAMM</name>
<evidence type="ECO:0000313" key="1">
    <source>
        <dbReference type="EMBL" id="SAM66230.1"/>
    </source>
</evidence>
<dbReference type="AlphaFoldDB" id="A0A1C3H4Y2"/>